<accession>A0A809S0R5</accession>
<evidence type="ECO:0000259" key="3">
    <source>
        <dbReference type="Pfam" id="PF07198"/>
    </source>
</evidence>
<gene>
    <name evidence="4" type="ORF">JPM2_3800</name>
</gene>
<dbReference type="PROSITE" id="PS51257">
    <property type="entry name" value="PROKAR_LIPOPROTEIN"/>
    <property type="match status" value="1"/>
</dbReference>
<dbReference type="Proteomes" id="UP000464317">
    <property type="component" value="Chromosome"/>
</dbReference>
<feature type="region of interest" description="Disordered" evidence="1">
    <location>
        <begin position="142"/>
        <end position="161"/>
    </location>
</feature>
<feature type="signal peptide" evidence="2">
    <location>
        <begin position="1"/>
        <end position="24"/>
    </location>
</feature>
<feature type="region of interest" description="Disordered" evidence="1">
    <location>
        <begin position="468"/>
        <end position="507"/>
    </location>
</feature>
<feature type="compositionally biased region" description="Pro residues" evidence="1">
    <location>
        <begin position="152"/>
        <end position="161"/>
    </location>
</feature>
<protein>
    <recommendedName>
        <fullName evidence="3">DUF1410 domain-containing protein</fullName>
    </recommendedName>
</protein>
<evidence type="ECO:0000313" key="4">
    <source>
        <dbReference type="EMBL" id="BBU47687.1"/>
    </source>
</evidence>
<keyword evidence="2" id="KW-0732">Signal</keyword>
<dbReference type="AlphaFoldDB" id="A0A809S0R5"/>
<feature type="compositionally biased region" description="Basic and acidic residues" evidence="1">
    <location>
        <begin position="470"/>
        <end position="481"/>
    </location>
</feature>
<feature type="chain" id="PRO_5032467785" description="DUF1410 domain-containing protein" evidence="2">
    <location>
        <begin position="25"/>
        <end position="921"/>
    </location>
</feature>
<organism evidence="4 5">
    <name type="scientific">Mycoplasmopsis felis</name>
    <dbReference type="NCBI Taxonomy" id="33923"/>
    <lineage>
        <taxon>Bacteria</taxon>
        <taxon>Bacillati</taxon>
        <taxon>Mycoplasmatota</taxon>
        <taxon>Mycoplasmoidales</taxon>
        <taxon>Metamycoplasmataceae</taxon>
        <taxon>Mycoplasmopsis</taxon>
    </lineage>
</organism>
<evidence type="ECO:0000256" key="1">
    <source>
        <dbReference type="SAM" id="MobiDB-lite"/>
    </source>
</evidence>
<proteinExistence type="predicted"/>
<reference evidence="4 5" key="1">
    <citation type="submission" date="2020-01" db="EMBL/GenBank/DDBJ databases">
        <title>Complete genome sequence of Mycoplasma felis strain Myco-2.</title>
        <authorList>
            <person name="Kinoshita Y."/>
            <person name="Niwa H."/>
            <person name="Uchida-Fujii E."/>
            <person name="Nukada T."/>
        </authorList>
    </citation>
    <scope>NUCLEOTIDE SEQUENCE [LARGE SCALE GENOMIC DNA]</scope>
    <source>
        <strain evidence="4 5">Myco-2</strain>
    </source>
</reference>
<feature type="domain" description="DUF1410" evidence="3">
    <location>
        <begin position="394"/>
        <end position="461"/>
    </location>
</feature>
<dbReference type="RefSeq" id="WP_161553148.1">
    <property type="nucleotide sequence ID" value="NZ_AP022325.1"/>
</dbReference>
<dbReference type="Pfam" id="PF07198">
    <property type="entry name" value="DUF1410"/>
    <property type="match status" value="2"/>
</dbReference>
<dbReference type="KEGG" id="mfel:JPM2_3800"/>
<evidence type="ECO:0000313" key="5">
    <source>
        <dbReference type="Proteomes" id="UP000464317"/>
    </source>
</evidence>
<evidence type="ECO:0000256" key="2">
    <source>
        <dbReference type="SAM" id="SignalP"/>
    </source>
</evidence>
<dbReference type="InterPro" id="IPR009849">
    <property type="entry name" value="DUF1410"/>
</dbReference>
<name>A0A809S0R5_9BACT</name>
<dbReference type="EMBL" id="AP022325">
    <property type="protein sequence ID" value="BBU47687.1"/>
    <property type="molecule type" value="Genomic_DNA"/>
</dbReference>
<feature type="domain" description="DUF1410" evidence="3">
    <location>
        <begin position="202"/>
        <end position="254"/>
    </location>
</feature>
<feature type="compositionally biased region" description="Polar residues" evidence="1">
    <location>
        <begin position="482"/>
        <end position="501"/>
    </location>
</feature>
<keyword evidence="5" id="KW-1185">Reference proteome</keyword>
<sequence length="921" mass="104987">MKIKQQTKKKILSISMMCSSGVLASSIVSSCITDTNEEKKYQINSIRITNVTHNSAEIELGFLFVKTEQVPNLNIKLNDSSNLISHTNYDNQSKTMLFRLNNLQENSTYVLEKIYDGTNEIDFSNISGNKSFTTLTNNNGSILPPNDNPTNPIQPNPNPTPLPKKENNYIVSNFSVSNITHNSSLVKVAFSKFQNISPTNFEFIFVNNKNNENLVITNPRVNNQDKLIEIQLNNLQENTTYTLNSLKINNEVIDLSSLQIKSFNTTRNNPNNNQPTPLEDNISNLNFGNINHKKVNVDVILNRSFENSDNLILELVNKSNNNTISYSNSILTSSNTKTFNIVNLNPNTTYEIKNIILNGKNLTISSNITKTFTTNQELQDSFVVSSIETTGTKNTQTYVKVNFSQHQLGDEDNKKFSLVINDQTYTTSSYNNEPYVLFFVSGLTRNTTYTISSLTINNKDVPLVGNKTFKTTDNDLEERRSASPTSEFQRTQPYPVSSSKNKYYDEPSNIQNKDYVLTQTTDYQNYLNSSNKTITYSNDSLDQYTKVPRVVNGSFNNENTALTVELEIPNPQNNTYTLEYEKTSDNNTKTTVTVSLNKTENKFNANITTTPGDAIKITKLLSNNQEVPKFNKAFNTYFETIVTGTKSNNFTFKHFKNWELLDANTLGTKWKLDPQIFTKDNSNSFPTFYWKYQKVDGTIDYAKFNTRNSTHQIKAEVEKNQYAKSLGIYYEEGNKKYRVIDNTLLEPKIPNKNSSSVSRLIDINSINVSNNTVTVNFNKSVTQEQDLKVLVKSVNPLQPWSKIITLNKNGQTGTFDTNQLQTNIKNYIITHSLLDNQGSIYDLDSKYKFTKPLPFTEVVLNDFKVIGDEDKRILYGSSKFDITSSNIEYLKDKWFEFTFEAEVPEDKQETYNYSMLKILKL</sequence>